<dbReference type="InterPro" id="IPR036259">
    <property type="entry name" value="MFS_trans_sf"/>
</dbReference>
<dbReference type="HOGENOM" id="CLU_2263630_0_0_1"/>
<protein>
    <submittedName>
        <fullName evidence="2">Uncharacterized protein</fullName>
    </submittedName>
</protein>
<dbReference type="AlphaFoldDB" id="M5GH26"/>
<keyword evidence="1" id="KW-0472">Membrane</keyword>
<proteinExistence type="predicted"/>
<dbReference type="GeneID" id="63682819"/>
<evidence type="ECO:0000313" key="3">
    <source>
        <dbReference type="Proteomes" id="UP000030653"/>
    </source>
</evidence>
<evidence type="ECO:0000313" key="2">
    <source>
        <dbReference type="EMBL" id="EJU06503.1"/>
    </source>
</evidence>
<gene>
    <name evidence="2" type="ORF">DACRYDRAFT_103449</name>
</gene>
<keyword evidence="1" id="KW-1133">Transmembrane helix</keyword>
<feature type="transmembrane region" description="Helical" evidence="1">
    <location>
        <begin position="44"/>
        <end position="63"/>
    </location>
</feature>
<dbReference type="RefSeq" id="XP_040633397.1">
    <property type="nucleotide sequence ID" value="XM_040767757.1"/>
</dbReference>
<reference evidence="2 3" key="1">
    <citation type="journal article" date="2012" name="Science">
        <title>The Paleozoic origin of enzymatic lignin decomposition reconstructed from 31 fungal genomes.</title>
        <authorList>
            <person name="Floudas D."/>
            <person name="Binder M."/>
            <person name="Riley R."/>
            <person name="Barry K."/>
            <person name="Blanchette R.A."/>
            <person name="Henrissat B."/>
            <person name="Martinez A.T."/>
            <person name="Otillar R."/>
            <person name="Spatafora J.W."/>
            <person name="Yadav J.S."/>
            <person name="Aerts A."/>
            <person name="Benoit I."/>
            <person name="Boyd A."/>
            <person name="Carlson A."/>
            <person name="Copeland A."/>
            <person name="Coutinho P.M."/>
            <person name="de Vries R.P."/>
            <person name="Ferreira P."/>
            <person name="Findley K."/>
            <person name="Foster B."/>
            <person name="Gaskell J."/>
            <person name="Glotzer D."/>
            <person name="Gorecki P."/>
            <person name="Heitman J."/>
            <person name="Hesse C."/>
            <person name="Hori C."/>
            <person name="Igarashi K."/>
            <person name="Jurgens J.A."/>
            <person name="Kallen N."/>
            <person name="Kersten P."/>
            <person name="Kohler A."/>
            <person name="Kuees U."/>
            <person name="Kumar T.K.A."/>
            <person name="Kuo A."/>
            <person name="LaButti K."/>
            <person name="Larrondo L.F."/>
            <person name="Lindquist E."/>
            <person name="Ling A."/>
            <person name="Lombard V."/>
            <person name="Lucas S."/>
            <person name="Lundell T."/>
            <person name="Martin R."/>
            <person name="McLaughlin D.J."/>
            <person name="Morgenstern I."/>
            <person name="Morin E."/>
            <person name="Murat C."/>
            <person name="Nagy L.G."/>
            <person name="Nolan M."/>
            <person name="Ohm R.A."/>
            <person name="Patyshakuliyeva A."/>
            <person name="Rokas A."/>
            <person name="Ruiz-Duenas F.J."/>
            <person name="Sabat G."/>
            <person name="Salamov A."/>
            <person name="Samejima M."/>
            <person name="Schmutz J."/>
            <person name="Slot J.C."/>
            <person name="St John F."/>
            <person name="Stenlid J."/>
            <person name="Sun H."/>
            <person name="Sun S."/>
            <person name="Syed K."/>
            <person name="Tsang A."/>
            <person name="Wiebenga A."/>
            <person name="Young D."/>
            <person name="Pisabarro A."/>
            <person name="Eastwood D.C."/>
            <person name="Martin F."/>
            <person name="Cullen D."/>
            <person name="Grigoriev I.V."/>
            <person name="Hibbett D.S."/>
        </authorList>
    </citation>
    <scope>NUCLEOTIDE SEQUENCE [LARGE SCALE GENOMIC DNA]</scope>
    <source>
        <strain evidence="2 3">DJM-731 SS1</strain>
    </source>
</reference>
<sequence>MDGLDVISIPWNTKKVSCAGPLRAGFLGRWSFKTRFRLEGPSAASVPTCFNALGFIVIWMFAVETKQLTLEEMDESANPCETAKLANREARKRALQDGDAQHA</sequence>
<evidence type="ECO:0000256" key="1">
    <source>
        <dbReference type="SAM" id="Phobius"/>
    </source>
</evidence>
<organism evidence="2 3">
    <name type="scientific">Dacryopinax primogenitus (strain DJM 731)</name>
    <name type="common">Brown rot fungus</name>
    <dbReference type="NCBI Taxonomy" id="1858805"/>
    <lineage>
        <taxon>Eukaryota</taxon>
        <taxon>Fungi</taxon>
        <taxon>Dikarya</taxon>
        <taxon>Basidiomycota</taxon>
        <taxon>Agaricomycotina</taxon>
        <taxon>Dacrymycetes</taxon>
        <taxon>Dacrymycetales</taxon>
        <taxon>Dacrymycetaceae</taxon>
        <taxon>Dacryopinax</taxon>
    </lineage>
</organism>
<keyword evidence="3" id="KW-1185">Reference proteome</keyword>
<dbReference type="Proteomes" id="UP000030653">
    <property type="component" value="Unassembled WGS sequence"/>
</dbReference>
<dbReference type="EMBL" id="JH795855">
    <property type="protein sequence ID" value="EJU06503.1"/>
    <property type="molecule type" value="Genomic_DNA"/>
</dbReference>
<keyword evidence="1" id="KW-0812">Transmembrane</keyword>
<name>M5GH26_DACPD</name>
<dbReference type="Gene3D" id="1.20.1250.20">
    <property type="entry name" value="MFS general substrate transporter like domains"/>
    <property type="match status" value="1"/>
</dbReference>
<accession>M5GH26</accession>